<protein>
    <submittedName>
        <fullName evidence="1">Uncharacterized protein</fullName>
    </submittedName>
</protein>
<evidence type="ECO:0000313" key="2">
    <source>
        <dbReference type="Proteomes" id="UP001589867"/>
    </source>
</evidence>
<sequence length="174" mass="19233">MKDRIPRLGIDIGRVIIDGTSHPEGGDTAFFAGDTATMLRTPAVPGAFEAIARLVARFEGRAWLVSKCGERVQRRTLHWLDHHDFAGRTGIAPDRVRFCRRRPDKAIHCAELGITHFVDDKLDVHEALRGMVPHLYLFGRQARCPAWLAHTPTWPAAEAAITAALAGTPAGRDR</sequence>
<organism evidence="1 2">
    <name type="scientific">Phytohabitans kaempferiae</name>
    <dbReference type="NCBI Taxonomy" id="1620943"/>
    <lineage>
        <taxon>Bacteria</taxon>
        <taxon>Bacillati</taxon>
        <taxon>Actinomycetota</taxon>
        <taxon>Actinomycetes</taxon>
        <taxon>Micromonosporales</taxon>
        <taxon>Micromonosporaceae</taxon>
    </lineage>
</organism>
<accession>A0ABV6MBP6</accession>
<proteinExistence type="predicted"/>
<reference evidence="1 2" key="1">
    <citation type="submission" date="2024-09" db="EMBL/GenBank/DDBJ databases">
        <authorList>
            <person name="Sun Q."/>
            <person name="Mori K."/>
        </authorList>
    </citation>
    <scope>NUCLEOTIDE SEQUENCE [LARGE SCALE GENOMIC DNA]</scope>
    <source>
        <strain evidence="1 2">TBRC 3947</strain>
    </source>
</reference>
<dbReference type="RefSeq" id="WP_377257729.1">
    <property type="nucleotide sequence ID" value="NZ_JBHLUH010000067.1"/>
</dbReference>
<gene>
    <name evidence="1" type="ORF">ACFFIA_31325</name>
</gene>
<keyword evidence="2" id="KW-1185">Reference proteome</keyword>
<dbReference type="Proteomes" id="UP001589867">
    <property type="component" value="Unassembled WGS sequence"/>
</dbReference>
<dbReference type="EMBL" id="JBHLUH010000067">
    <property type="protein sequence ID" value="MFC0532150.1"/>
    <property type="molecule type" value="Genomic_DNA"/>
</dbReference>
<name>A0ABV6MBP6_9ACTN</name>
<comment type="caution">
    <text evidence="1">The sequence shown here is derived from an EMBL/GenBank/DDBJ whole genome shotgun (WGS) entry which is preliminary data.</text>
</comment>
<evidence type="ECO:0000313" key="1">
    <source>
        <dbReference type="EMBL" id="MFC0532150.1"/>
    </source>
</evidence>